<evidence type="ECO:0000313" key="4">
    <source>
        <dbReference type="Proteomes" id="UP000054266"/>
    </source>
</evidence>
<feature type="coiled-coil region" evidence="1">
    <location>
        <begin position="193"/>
        <end position="231"/>
    </location>
</feature>
<feature type="compositionally biased region" description="Basic and acidic residues" evidence="2">
    <location>
        <begin position="369"/>
        <end position="384"/>
    </location>
</feature>
<feature type="coiled-coil region" evidence="1">
    <location>
        <begin position="514"/>
        <end position="590"/>
    </location>
</feature>
<dbReference type="SUPFAM" id="SSF57997">
    <property type="entry name" value="Tropomyosin"/>
    <property type="match status" value="1"/>
</dbReference>
<accession>A0A0D2F9Y6</accession>
<dbReference type="AlphaFoldDB" id="A0A0D2F9Y6"/>
<organism evidence="3 4">
    <name type="scientific">Phialophora macrospora</name>
    <dbReference type="NCBI Taxonomy" id="1851006"/>
    <lineage>
        <taxon>Eukaryota</taxon>
        <taxon>Fungi</taxon>
        <taxon>Dikarya</taxon>
        <taxon>Ascomycota</taxon>
        <taxon>Pezizomycotina</taxon>
        <taxon>Eurotiomycetes</taxon>
        <taxon>Chaetothyriomycetidae</taxon>
        <taxon>Chaetothyriales</taxon>
        <taxon>Herpotrichiellaceae</taxon>
        <taxon>Phialophora</taxon>
    </lineage>
</organism>
<evidence type="ECO:0000313" key="3">
    <source>
        <dbReference type="EMBL" id="KIW64838.1"/>
    </source>
</evidence>
<dbReference type="PANTHER" id="PTHR46753">
    <property type="entry name" value="FYVE AND COILED-COIL DOMAIN-CONTAINING PROTEIN 1"/>
    <property type="match status" value="1"/>
</dbReference>
<feature type="region of interest" description="Disordered" evidence="2">
    <location>
        <begin position="249"/>
        <end position="276"/>
    </location>
</feature>
<feature type="region of interest" description="Disordered" evidence="2">
    <location>
        <begin position="355"/>
        <end position="384"/>
    </location>
</feature>
<name>A0A0D2F9Y6_9EURO</name>
<feature type="coiled-coil region" evidence="1">
    <location>
        <begin position="654"/>
        <end position="681"/>
    </location>
</feature>
<reference evidence="3 4" key="1">
    <citation type="submission" date="2015-01" db="EMBL/GenBank/DDBJ databases">
        <title>The Genome Sequence of Capronia semiimmersa CBS27337.</title>
        <authorList>
            <consortium name="The Broad Institute Genomics Platform"/>
            <person name="Cuomo C."/>
            <person name="de Hoog S."/>
            <person name="Gorbushina A."/>
            <person name="Stielow B."/>
            <person name="Teixiera M."/>
            <person name="Abouelleil A."/>
            <person name="Chapman S.B."/>
            <person name="Priest M."/>
            <person name="Young S.K."/>
            <person name="Wortman J."/>
            <person name="Nusbaum C."/>
            <person name="Birren B."/>
        </authorList>
    </citation>
    <scope>NUCLEOTIDE SEQUENCE [LARGE SCALE GENOMIC DNA]</scope>
    <source>
        <strain evidence="3 4">CBS 27337</strain>
    </source>
</reference>
<dbReference type="PANTHER" id="PTHR46753:SF3">
    <property type="entry name" value="PDZ DOMAIN-CONTAINING PROTEIN"/>
    <property type="match status" value="1"/>
</dbReference>
<feature type="compositionally biased region" description="Basic and acidic residues" evidence="2">
    <location>
        <begin position="249"/>
        <end position="264"/>
    </location>
</feature>
<proteinExistence type="predicted"/>
<evidence type="ECO:0000256" key="1">
    <source>
        <dbReference type="SAM" id="Coils"/>
    </source>
</evidence>
<feature type="compositionally biased region" description="Polar residues" evidence="2">
    <location>
        <begin position="355"/>
        <end position="368"/>
    </location>
</feature>
<keyword evidence="4" id="KW-1185">Reference proteome</keyword>
<dbReference type="HOGENOM" id="CLU_337060_0_0_1"/>
<dbReference type="Proteomes" id="UP000054266">
    <property type="component" value="Unassembled WGS sequence"/>
</dbReference>
<keyword evidence="1" id="KW-0175">Coiled coil</keyword>
<dbReference type="EMBL" id="KN846960">
    <property type="protein sequence ID" value="KIW64838.1"/>
    <property type="molecule type" value="Genomic_DNA"/>
</dbReference>
<gene>
    <name evidence="3" type="ORF">PV04_07144</name>
</gene>
<protein>
    <submittedName>
        <fullName evidence="3">Uncharacterized protein</fullName>
    </submittedName>
</protein>
<evidence type="ECO:0000256" key="2">
    <source>
        <dbReference type="SAM" id="MobiDB-lite"/>
    </source>
</evidence>
<sequence length="845" mass="95197">MAADDEIPSGTFTSAYEQFHESEGKSGLIGACEEAIGRLDANGRNLLSRYIQKTYDEEQRLRVEDIAAEISGSIDALRSKLPSKEDIKASYQRLGASIEGREKVLDSMQERITGLMDRYPELRYELRQKLQVSDDVTRDEAQELRKRCHQLGEAWNLMEQQQESASRRIQDLTEQWNTYCRNSTLWNELCAKVEGLEKELRDQRETQAEEANRLSVQLAQAMAQVSELNTLRRLLETFGLKGDLSELKSQLDSDKSDREAKDSEVSSLTTELTRSKELNASGAEALMALEKKQAEREAESLELSEQLSCTTRLCNEVKEQLASESLALSTANKRCHWLEQRLNTTAAQLTKVTGENSHLTDQVSSSSSELEKVRTERDEARRERDTFREQVESVNLELSQFQKDNQQLKKRCEISDKEICEWHKMYSQLDDSSEEAKKQHRMLVSQLQGELQTKTDDLEQASEHCESLRMALASNIEALNTAKTAFLELDGELRANGKAFIASELARETLQVDLEFTGKELTEARDANKALERDLNLKAAELTTAKEYSTMLRADVEAKAREVSQANEECAKLKAELESKANEVALFNQDRKVLRQELISRARDVTRAHDQCTTLKEAIDLRTEMLKASDAKCTELQNLLDSRNEDLTKAGDMQRELRTALESESSQLARANEESTRLVSEAKCRDSELAAARLECSDLRKQLDHAKCVSHLDDARSSCIFIEGLCDPTVDLSTAVAETLGGLESQAEQMFQGIAAVTSGLLRGDQCDVSEHLLPRIYSLACAVAERHDPACSPLEELVVICFFNTVLNIFIEEPLKSDLIGMFKQMKGTLRGQLAITRMVLEPS</sequence>